<dbReference type="Pfam" id="PF01040">
    <property type="entry name" value="UbiA"/>
    <property type="match status" value="1"/>
</dbReference>
<dbReference type="HAMAP" id="MF_01937">
    <property type="entry name" value="MenA_1"/>
    <property type="match status" value="1"/>
</dbReference>
<dbReference type="CDD" id="cd13962">
    <property type="entry name" value="PT_UbiA_UBIAD1"/>
    <property type="match status" value="1"/>
</dbReference>
<evidence type="ECO:0000256" key="4">
    <source>
        <dbReference type="ARBA" id="ARBA00022679"/>
    </source>
</evidence>
<sequence>MRAQLGGAGETMRGMQLSQLISGARPRTLALGVAPVWIGAAGAWALMRGRDRTLPQCAWAAGGAHCASSPARMITLMLLCLGVAVFLQIATNFANDYSDGIRGTDAHRAAAAVANRVEYVTRAKESGEVEREETLDYEELHAPTRLVASGVPPRAVLTAAVVNAALACACGLAAVVITGYWWLLAVGALCVLAGWFYVGGVHPYGYRGWGEIAAFVFFGPVATLGTTVTMAGAVEWPTVCASLVIGLVALAVLSVNNLRDIRSDAQAGKRTWAVRLGAHATTVCIIVVIALVMLAVLAAGIYVGMHGGQLSHLTVGWGFCAVLGMVCVLLTGYFTCFEVAHGEHMRAMWSLSLLALWLALAFTGAVMAL</sequence>
<evidence type="ECO:0000256" key="2">
    <source>
        <dbReference type="ARBA" id="ARBA00022428"/>
    </source>
</evidence>
<feature type="transmembrane region" description="Helical" evidence="8">
    <location>
        <begin position="276"/>
        <end position="303"/>
    </location>
</feature>
<evidence type="ECO:0000313" key="11">
    <source>
        <dbReference type="Proteomes" id="UP000233730"/>
    </source>
</evidence>
<feature type="transmembrane region" description="Helical" evidence="8">
    <location>
        <begin position="236"/>
        <end position="255"/>
    </location>
</feature>
<proteinExistence type="inferred from homology"/>
<protein>
    <recommendedName>
        <fullName evidence="8 9">1,4-dihydroxy-2-naphthoate octaprenyltransferase</fullName>
        <shortName evidence="8">DHNA-octaprenyltransferase</shortName>
        <ecNumber evidence="8 9">2.5.1.74</ecNumber>
    </recommendedName>
</protein>
<feature type="transmembrane region" description="Helical" evidence="8">
    <location>
        <begin position="28"/>
        <end position="46"/>
    </location>
</feature>
<evidence type="ECO:0000256" key="7">
    <source>
        <dbReference type="ARBA" id="ARBA00023136"/>
    </source>
</evidence>
<dbReference type="PANTHER" id="PTHR13929">
    <property type="entry name" value="1,4-DIHYDROXY-2-NAPHTHOATE OCTAPRENYLTRANSFERASE"/>
    <property type="match status" value="1"/>
</dbReference>
<accession>A0A2N3QEX2</accession>
<feature type="transmembrane region" description="Helical" evidence="8">
    <location>
        <begin position="155"/>
        <end position="174"/>
    </location>
</feature>
<dbReference type="Proteomes" id="UP000233730">
    <property type="component" value="Unassembled WGS sequence"/>
</dbReference>
<feature type="transmembrane region" description="Helical" evidence="8">
    <location>
        <begin position="180"/>
        <end position="200"/>
    </location>
</feature>
<evidence type="ECO:0000256" key="5">
    <source>
        <dbReference type="ARBA" id="ARBA00022692"/>
    </source>
</evidence>
<feature type="transmembrane region" description="Helical" evidence="8">
    <location>
        <begin position="348"/>
        <end position="368"/>
    </location>
</feature>
<comment type="function">
    <text evidence="8">Conversion of 1,4-dihydroxy-2-naphthoate (DHNA) to demethylmenaquinone (DMK).</text>
</comment>
<feature type="transmembrane region" description="Helical" evidence="8">
    <location>
        <begin position="315"/>
        <end position="336"/>
    </location>
</feature>
<dbReference type="EMBL" id="PCGZ01000010">
    <property type="protein sequence ID" value="PKU89128.1"/>
    <property type="molecule type" value="Genomic_DNA"/>
</dbReference>
<keyword evidence="7 8" id="KW-0472">Membrane</keyword>
<dbReference type="AlphaFoldDB" id="A0A2N3QEX2"/>
<keyword evidence="6 8" id="KW-1133">Transmembrane helix</keyword>
<evidence type="ECO:0000256" key="1">
    <source>
        <dbReference type="ARBA" id="ARBA00004141"/>
    </source>
</evidence>
<dbReference type="PANTHER" id="PTHR13929:SF0">
    <property type="entry name" value="UBIA PRENYLTRANSFERASE DOMAIN-CONTAINING PROTEIN 1"/>
    <property type="match status" value="1"/>
</dbReference>
<dbReference type="GO" id="GO:0009234">
    <property type="term" value="P:menaquinone biosynthetic process"/>
    <property type="evidence" value="ECO:0007669"/>
    <property type="project" value="UniProtKB-UniRule"/>
</dbReference>
<dbReference type="GO" id="GO:0046428">
    <property type="term" value="F:1,4-dihydroxy-2-naphthoate polyprenyltransferase activity"/>
    <property type="evidence" value="ECO:0007669"/>
    <property type="project" value="UniProtKB-UniRule"/>
</dbReference>
<evidence type="ECO:0000256" key="6">
    <source>
        <dbReference type="ARBA" id="ARBA00022989"/>
    </source>
</evidence>
<comment type="caution">
    <text evidence="10">The sequence shown here is derived from an EMBL/GenBank/DDBJ whole genome shotgun (WGS) entry which is preliminary data.</text>
</comment>
<dbReference type="GO" id="GO:0042371">
    <property type="term" value="P:vitamin K biosynthetic process"/>
    <property type="evidence" value="ECO:0007669"/>
    <property type="project" value="TreeGrafter"/>
</dbReference>
<dbReference type="InterPro" id="IPR004657">
    <property type="entry name" value="MenA"/>
</dbReference>
<evidence type="ECO:0000256" key="8">
    <source>
        <dbReference type="HAMAP-Rule" id="MF_01937"/>
    </source>
</evidence>
<dbReference type="EC" id="2.5.1.74" evidence="8 9"/>
<dbReference type="UniPathway" id="UPA00079">
    <property type="reaction ID" value="UER00168"/>
</dbReference>
<dbReference type="GO" id="GO:0005886">
    <property type="term" value="C:plasma membrane"/>
    <property type="evidence" value="ECO:0007669"/>
    <property type="project" value="UniProtKB-SubCell"/>
</dbReference>
<name>A0A2N3QEX2_9BIFI</name>
<feature type="transmembrane region" description="Helical" evidence="8">
    <location>
        <begin position="212"/>
        <end position="230"/>
    </location>
</feature>
<keyword evidence="4 8" id="KW-0808">Transferase</keyword>
<evidence type="ECO:0000313" key="10">
    <source>
        <dbReference type="EMBL" id="PKU89128.1"/>
    </source>
</evidence>
<comment type="similarity">
    <text evidence="8">Belongs to the MenA family. Type 1 subfamily.</text>
</comment>
<evidence type="ECO:0000256" key="9">
    <source>
        <dbReference type="NCBIfam" id="TIGR00751"/>
    </source>
</evidence>
<dbReference type="InterPro" id="IPR000537">
    <property type="entry name" value="UbiA_prenyltransferase"/>
</dbReference>
<dbReference type="NCBIfam" id="TIGR00751">
    <property type="entry name" value="menA"/>
    <property type="match status" value="1"/>
</dbReference>
<evidence type="ECO:0000256" key="3">
    <source>
        <dbReference type="ARBA" id="ARBA00022475"/>
    </source>
</evidence>
<keyword evidence="3 8" id="KW-1003">Cell membrane</keyword>
<comment type="subcellular location">
    <subcellularLocation>
        <location evidence="8">Cell membrane</location>
        <topology evidence="8">Multi-pass membrane protein</topology>
    </subcellularLocation>
    <subcellularLocation>
        <location evidence="1">Membrane</location>
        <topology evidence="1">Multi-pass membrane protein</topology>
    </subcellularLocation>
</comment>
<comment type="catalytic activity">
    <reaction evidence="8">
        <text>an all-trans-polyprenyl diphosphate + 1,4-dihydroxy-2-naphthoate + H(+) = a 2-demethylmenaquinol + CO2 + diphosphate</text>
        <dbReference type="Rhea" id="RHEA:26478"/>
        <dbReference type="Rhea" id="RHEA-COMP:9563"/>
        <dbReference type="Rhea" id="RHEA-COMP:9564"/>
        <dbReference type="ChEBI" id="CHEBI:11173"/>
        <dbReference type="ChEBI" id="CHEBI:15378"/>
        <dbReference type="ChEBI" id="CHEBI:16526"/>
        <dbReference type="ChEBI" id="CHEBI:33019"/>
        <dbReference type="ChEBI" id="CHEBI:55437"/>
        <dbReference type="ChEBI" id="CHEBI:58914"/>
        <dbReference type="EC" id="2.5.1.74"/>
    </reaction>
</comment>
<organism evidence="10 11">
    <name type="scientific">Bifidobacterium pseudolongum subsp. globosum</name>
    <dbReference type="NCBI Taxonomy" id="1690"/>
    <lineage>
        <taxon>Bacteria</taxon>
        <taxon>Bacillati</taxon>
        <taxon>Actinomycetota</taxon>
        <taxon>Actinomycetes</taxon>
        <taxon>Bifidobacteriales</taxon>
        <taxon>Bifidobacteriaceae</taxon>
        <taxon>Bifidobacterium</taxon>
    </lineage>
</organism>
<dbReference type="InterPro" id="IPR026046">
    <property type="entry name" value="UBIAD1"/>
</dbReference>
<keyword evidence="2 8" id="KW-0474">Menaquinone biosynthesis</keyword>
<comment type="pathway">
    <text evidence="8">Quinol/quinone metabolism; menaquinone biosynthesis; menaquinol from 1,4-dihydroxy-2-naphthoate: step 1/2.</text>
</comment>
<reference evidence="10 11" key="1">
    <citation type="submission" date="2017-10" db="EMBL/GenBank/DDBJ databases">
        <title>Bifidobacterium genomics.</title>
        <authorList>
            <person name="Lugli G.A."/>
            <person name="Milani C."/>
            <person name="Mancabelli L."/>
        </authorList>
    </citation>
    <scope>NUCLEOTIDE SEQUENCE [LARGE SCALE GENOMIC DNA]</scope>
    <source>
        <strain evidence="10 11">1524B</strain>
    </source>
</reference>
<feature type="transmembrane region" description="Helical" evidence="8">
    <location>
        <begin position="73"/>
        <end position="94"/>
    </location>
</feature>
<gene>
    <name evidence="8" type="primary">menA</name>
    <name evidence="10" type="ORF">CQR46_1511</name>
</gene>
<keyword evidence="5 8" id="KW-0812">Transmembrane</keyword>